<evidence type="ECO:0000256" key="8">
    <source>
        <dbReference type="PIRSR" id="PIRSR001589-1"/>
    </source>
</evidence>
<name>A0A6P1P3L9_9BACT</name>
<dbReference type="GO" id="GO:0005524">
    <property type="term" value="F:ATP binding"/>
    <property type="evidence" value="ECO:0007669"/>
    <property type="project" value="UniProtKB-KW"/>
</dbReference>
<dbReference type="SUPFAM" id="SSF52402">
    <property type="entry name" value="Adenine nucleotide alpha hydrolases-like"/>
    <property type="match status" value="1"/>
</dbReference>
<dbReference type="GO" id="GO:0006529">
    <property type="term" value="P:asparagine biosynthetic process"/>
    <property type="evidence" value="ECO:0007669"/>
    <property type="project" value="UniProtKB-KW"/>
</dbReference>
<organism evidence="11 12">
    <name type="scientific">Nibribacter ruber</name>
    <dbReference type="NCBI Taxonomy" id="2698458"/>
    <lineage>
        <taxon>Bacteria</taxon>
        <taxon>Pseudomonadati</taxon>
        <taxon>Bacteroidota</taxon>
        <taxon>Cytophagia</taxon>
        <taxon>Cytophagales</taxon>
        <taxon>Hymenobacteraceae</taxon>
        <taxon>Nibribacter</taxon>
    </lineage>
</organism>
<keyword evidence="4 9" id="KW-0547">Nucleotide-binding</keyword>
<evidence type="ECO:0000256" key="7">
    <source>
        <dbReference type="ARBA" id="ARBA00048741"/>
    </source>
</evidence>
<proteinExistence type="inferred from homology"/>
<dbReference type="CDD" id="cd00712">
    <property type="entry name" value="AsnB"/>
    <property type="match status" value="1"/>
</dbReference>
<keyword evidence="8" id="KW-0061">Asparagine biosynthesis</keyword>
<gene>
    <name evidence="11" type="primary">asnB</name>
    <name evidence="11" type="ORF">GU926_17065</name>
</gene>
<keyword evidence="12" id="KW-1185">Reference proteome</keyword>
<dbReference type="AlphaFoldDB" id="A0A6P1P3L9"/>
<accession>A0A6P1P3L9</accession>
<dbReference type="Pfam" id="PF00733">
    <property type="entry name" value="Asn_synthase"/>
    <property type="match status" value="1"/>
</dbReference>
<dbReference type="Pfam" id="PF13537">
    <property type="entry name" value="GATase_7"/>
    <property type="match status" value="1"/>
</dbReference>
<dbReference type="PROSITE" id="PS51278">
    <property type="entry name" value="GATASE_TYPE_2"/>
    <property type="match status" value="1"/>
</dbReference>
<evidence type="ECO:0000256" key="3">
    <source>
        <dbReference type="ARBA" id="ARBA00012737"/>
    </source>
</evidence>
<keyword evidence="11" id="KW-0436">Ligase</keyword>
<comment type="similarity">
    <text evidence="2">Belongs to the asparagine synthetase family.</text>
</comment>
<evidence type="ECO:0000256" key="1">
    <source>
        <dbReference type="ARBA" id="ARBA00005187"/>
    </source>
</evidence>
<dbReference type="InterPro" id="IPR029055">
    <property type="entry name" value="Ntn_hydrolases_N"/>
</dbReference>
<feature type="binding site" evidence="9">
    <location>
        <position position="101"/>
    </location>
    <ligand>
        <name>L-glutamine</name>
        <dbReference type="ChEBI" id="CHEBI:58359"/>
    </ligand>
</feature>
<reference evidence="11 12" key="1">
    <citation type="submission" date="2020-01" db="EMBL/GenBank/DDBJ databases">
        <authorList>
            <person name="Kim M."/>
        </authorList>
    </citation>
    <scope>NUCLEOTIDE SEQUENCE [LARGE SCALE GENOMIC DNA]</scope>
    <source>
        <strain evidence="11 12">BT10</strain>
    </source>
</reference>
<dbReference type="CDD" id="cd01991">
    <property type="entry name" value="Asn_synthase_B_C"/>
    <property type="match status" value="1"/>
</dbReference>
<protein>
    <recommendedName>
        <fullName evidence="3">asparagine synthase (glutamine-hydrolyzing)</fullName>
        <ecNumber evidence="3">6.3.5.4</ecNumber>
    </recommendedName>
</protein>
<evidence type="ECO:0000256" key="9">
    <source>
        <dbReference type="PIRSR" id="PIRSR001589-2"/>
    </source>
</evidence>
<evidence type="ECO:0000313" key="12">
    <source>
        <dbReference type="Proteomes" id="UP000464214"/>
    </source>
</evidence>
<dbReference type="Gene3D" id="3.40.50.620">
    <property type="entry name" value="HUPs"/>
    <property type="match status" value="1"/>
</dbReference>
<evidence type="ECO:0000313" key="11">
    <source>
        <dbReference type="EMBL" id="QHL89044.1"/>
    </source>
</evidence>
<dbReference type="PANTHER" id="PTHR43284">
    <property type="entry name" value="ASPARAGINE SYNTHETASE (GLUTAMINE-HYDROLYZING)"/>
    <property type="match status" value="1"/>
</dbReference>
<evidence type="ECO:0000256" key="4">
    <source>
        <dbReference type="ARBA" id="ARBA00022741"/>
    </source>
</evidence>
<dbReference type="Gene3D" id="3.60.20.10">
    <property type="entry name" value="Glutamine Phosphoribosylpyrophosphate, subunit 1, domain 1"/>
    <property type="match status" value="1"/>
</dbReference>
<dbReference type="Proteomes" id="UP000464214">
    <property type="component" value="Chromosome"/>
</dbReference>
<dbReference type="InterPro" id="IPR017932">
    <property type="entry name" value="GATase_2_dom"/>
</dbReference>
<keyword evidence="8" id="KW-0028">Amino-acid biosynthesis</keyword>
<dbReference type="EC" id="6.3.5.4" evidence="3"/>
<dbReference type="InterPro" id="IPR051786">
    <property type="entry name" value="ASN_synthetase/amidase"/>
</dbReference>
<evidence type="ECO:0000259" key="10">
    <source>
        <dbReference type="PROSITE" id="PS51278"/>
    </source>
</evidence>
<dbReference type="SUPFAM" id="SSF56235">
    <property type="entry name" value="N-terminal nucleophile aminohydrolases (Ntn hydrolases)"/>
    <property type="match status" value="1"/>
</dbReference>
<dbReference type="InterPro" id="IPR006426">
    <property type="entry name" value="Asn_synth_AEB"/>
</dbReference>
<dbReference type="PIRSF" id="PIRSF001589">
    <property type="entry name" value="Asn_synthetase_glu-h"/>
    <property type="match status" value="1"/>
</dbReference>
<dbReference type="InterPro" id="IPR014729">
    <property type="entry name" value="Rossmann-like_a/b/a_fold"/>
</dbReference>
<dbReference type="RefSeq" id="WP_160694017.1">
    <property type="nucleotide sequence ID" value="NZ_CP047897.1"/>
</dbReference>
<sequence length="626" mass="71874">MCGIAGIVSVNKSNVSKGLLKSMTDAIAHRGPDGEGHWISENQFVGLGHRRLAILDLSDEGSQPMHLGSRYTIVFNGEIYNYLEIKESLLSKGYNFISNTDTEVLLTLYHEKKEACLNALDGMFSFAIFDSLENTIFCARDRFGEKPFFYALKKGNTFIFGSEMKALWAAGVERENNEGMIINYLNYGFLENPEEKEETFYKGIFRLPASSFLKITLDDFKIEKKTYWDINASVQNIEISLEEAIHKFRDLFLSSIAKRLRSDVKVGSSLSGGLDSSLVVTAINTLDEKLGIKRNTFSARFPGFHKDESTYQDLIIEKTNVAPFFVEPTKDSMNSYLDQVAYHQEEPFGSASVIAQFEVFKLAKDHQTTVLLDGQGADEILAGYHSYFRPFFMELKNANKLEYSNEFNSYKSLHQNNVINPLLEFTLRDTIYRRVSDKLHSQIKHAYSKIEKFNFLSGQNILASTRKKYTKFSVDTDFRTLNSALYYSTKSYGLEQLLRYADRNSMAHGIEVRLPFLSHELVEFVFSLSKNYKISKGWTKYLMRIAFNDLLPKEIAWRSDKIGYEPPQKNKLNVRYFEDKLVSSIEKLNKNNYITNKATRNFKDSGFNGLADLQVWRLAMIDYLLK</sequence>
<keyword evidence="6 8" id="KW-0315">Glutamine amidotransferase</keyword>
<dbReference type="InterPro" id="IPR033738">
    <property type="entry name" value="AsnB_N"/>
</dbReference>
<evidence type="ECO:0000256" key="6">
    <source>
        <dbReference type="ARBA" id="ARBA00022962"/>
    </source>
</evidence>
<dbReference type="GO" id="GO:0004066">
    <property type="term" value="F:asparagine synthase (glutamine-hydrolyzing) activity"/>
    <property type="evidence" value="ECO:0007669"/>
    <property type="project" value="UniProtKB-EC"/>
</dbReference>
<keyword evidence="5 9" id="KW-0067">ATP-binding</keyword>
<dbReference type="InterPro" id="IPR001962">
    <property type="entry name" value="Asn_synthase"/>
</dbReference>
<comment type="pathway">
    <text evidence="1">Amino-acid biosynthesis; L-asparagine biosynthesis; L-asparagine from L-aspartate (L-Gln route): step 1/1.</text>
</comment>
<evidence type="ECO:0000256" key="5">
    <source>
        <dbReference type="ARBA" id="ARBA00022840"/>
    </source>
</evidence>
<evidence type="ECO:0000256" key="2">
    <source>
        <dbReference type="ARBA" id="ARBA00005752"/>
    </source>
</evidence>
<dbReference type="NCBIfam" id="TIGR01536">
    <property type="entry name" value="asn_synth_AEB"/>
    <property type="match status" value="1"/>
</dbReference>
<dbReference type="PANTHER" id="PTHR43284:SF1">
    <property type="entry name" value="ASPARAGINE SYNTHETASE"/>
    <property type="match status" value="1"/>
</dbReference>
<dbReference type="EMBL" id="CP047897">
    <property type="protein sequence ID" value="QHL89044.1"/>
    <property type="molecule type" value="Genomic_DNA"/>
</dbReference>
<dbReference type="KEGG" id="nib:GU926_17065"/>
<feature type="active site" description="For GATase activity" evidence="8">
    <location>
        <position position="2"/>
    </location>
</feature>
<comment type="catalytic activity">
    <reaction evidence="7">
        <text>L-aspartate + L-glutamine + ATP + H2O = L-asparagine + L-glutamate + AMP + diphosphate + H(+)</text>
        <dbReference type="Rhea" id="RHEA:12228"/>
        <dbReference type="ChEBI" id="CHEBI:15377"/>
        <dbReference type="ChEBI" id="CHEBI:15378"/>
        <dbReference type="ChEBI" id="CHEBI:29985"/>
        <dbReference type="ChEBI" id="CHEBI:29991"/>
        <dbReference type="ChEBI" id="CHEBI:30616"/>
        <dbReference type="ChEBI" id="CHEBI:33019"/>
        <dbReference type="ChEBI" id="CHEBI:58048"/>
        <dbReference type="ChEBI" id="CHEBI:58359"/>
        <dbReference type="ChEBI" id="CHEBI:456215"/>
        <dbReference type="EC" id="6.3.5.4"/>
    </reaction>
</comment>
<feature type="domain" description="Glutamine amidotransferase type-2" evidence="10">
    <location>
        <begin position="2"/>
        <end position="218"/>
    </location>
</feature>